<evidence type="ECO:0000259" key="1">
    <source>
        <dbReference type="Pfam" id="PF00501"/>
    </source>
</evidence>
<protein>
    <recommendedName>
        <fullName evidence="5">AMP-dependent synthetase</fullName>
    </recommendedName>
</protein>
<evidence type="ECO:0008006" key="5">
    <source>
        <dbReference type="Google" id="ProtNLM"/>
    </source>
</evidence>
<evidence type="ECO:0000259" key="2">
    <source>
        <dbReference type="Pfam" id="PF13193"/>
    </source>
</evidence>
<reference evidence="3 4" key="1">
    <citation type="journal article" date="2017" name="Int. J. Syst. Evol. Microbiol.">
        <title>Rouxiella badensis sp. nov. and Rouxiella silvae sp. nov. isolated from peat bog soil in Germany and emendation of the genus description.</title>
        <authorList>
            <person name="Le Fleche-Mateos A."/>
            <person name="Kugler J.H."/>
            <person name="Hansen S.H."/>
            <person name="Syldatk C."/>
            <person name="Hausmann R."/>
            <person name="Lomprez F."/>
            <person name="Vandenbogaert M."/>
            <person name="Manuguerra J.C."/>
            <person name="Grimont P.A."/>
        </authorList>
    </citation>
    <scope>NUCLEOTIDE SEQUENCE [LARGE SCALE GENOMIC DNA]</scope>
    <source>
        <strain evidence="3 4">DSM 100043</strain>
    </source>
</reference>
<comment type="caution">
    <text evidence="3">The sequence shown here is derived from an EMBL/GenBank/DDBJ whole genome shotgun (WGS) entry which is preliminary data.</text>
</comment>
<gene>
    <name evidence="3" type="ORF">BS640_15760</name>
</gene>
<dbReference type="PANTHER" id="PTHR43767:SF10">
    <property type="entry name" value="SURFACTIN SYNTHASE SUBUNIT 1"/>
    <property type="match status" value="1"/>
</dbReference>
<dbReference type="InterPro" id="IPR050237">
    <property type="entry name" value="ATP-dep_AMP-bd_enzyme"/>
</dbReference>
<dbReference type="SUPFAM" id="SSF56801">
    <property type="entry name" value="Acetyl-CoA synthetase-like"/>
    <property type="match status" value="1"/>
</dbReference>
<dbReference type="InterPro" id="IPR045851">
    <property type="entry name" value="AMP-bd_C_sf"/>
</dbReference>
<dbReference type="Gene3D" id="3.30.300.30">
    <property type="match status" value="1"/>
</dbReference>
<evidence type="ECO:0000313" key="3">
    <source>
        <dbReference type="EMBL" id="ORJ24578.1"/>
    </source>
</evidence>
<dbReference type="STRING" id="1646377.BS640_15760"/>
<dbReference type="GO" id="GO:0016877">
    <property type="term" value="F:ligase activity, forming carbon-sulfur bonds"/>
    <property type="evidence" value="ECO:0007669"/>
    <property type="project" value="UniProtKB-ARBA"/>
</dbReference>
<dbReference type="Pfam" id="PF00501">
    <property type="entry name" value="AMP-binding"/>
    <property type="match status" value="1"/>
</dbReference>
<dbReference type="Gene3D" id="3.40.50.12780">
    <property type="entry name" value="N-terminal domain of ligase-like"/>
    <property type="match status" value="1"/>
</dbReference>
<dbReference type="AlphaFoldDB" id="A0A1X0WCS2"/>
<feature type="domain" description="AMP-binding enzyme C-terminal" evidence="2">
    <location>
        <begin position="365"/>
        <end position="448"/>
    </location>
</feature>
<dbReference type="InterPro" id="IPR042099">
    <property type="entry name" value="ANL_N_sf"/>
</dbReference>
<feature type="domain" description="AMP-dependent synthetase/ligase" evidence="1">
    <location>
        <begin position="134"/>
        <end position="297"/>
    </location>
</feature>
<dbReference type="Proteomes" id="UP000192536">
    <property type="component" value="Unassembled WGS sequence"/>
</dbReference>
<keyword evidence="4" id="KW-1185">Reference proteome</keyword>
<sequence length="459" mass="51487">MDSQKAGSARLTLAMENWLMPVEGEDRLISWSRQREWRQSDFRRDVLALIGHVRGLPASRCALCFNNSYHFAVGLLAVLYCEKTPVLPGHQRQSVLEEQIAEFDALLTDCALTLPCPTITLPECLDSEADFPLPDFPRDASLILFTSGSSGKPQKIIKTLSCLHTESQWLANTWGEALHQARFVATVSSQHMYGLTFRFMLPLTLGLPFYAESVEVHEQLVNMAQQYPLALVSSPAFLTRLDAKITPVNCLKVFSAGGPLSAQSAEKIRQLCGVSPNDIYGTTETGILAHRQPQEPETPWRLFEGVSLRAKNEQSIRVFSDLVSQSEGLELGDNIALINHGREFYLLGRKDRIVKIAEQRLSLTEIEDRLIQLPVIEDACVLAIEKKGRPYIAAVVVLSPLGRTQWHALPQAEMNMRLRQLLRPWLAPVALPRFWRVLPAVPLNSQGKRAYADLQELFL</sequence>
<evidence type="ECO:0000313" key="4">
    <source>
        <dbReference type="Proteomes" id="UP000192536"/>
    </source>
</evidence>
<name>A0A1X0WCS2_9GAMM</name>
<proteinExistence type="predicted"/>
<accession>A0A1X0WCS2</accession>
<dbReference type="EMBL" id="MRWE01000027">
    <property type="protein sequence ID" value="ORJ24578.1"/>
    <property type="molecule type" value="Genomic_DNA"/>
</dbReference>
<dbReference type="Pfam" id="PF13193">
    <property type="entry name" value="AMP-binding_C"/>
    <property type="match status" value="1"/>
</dbReference>
<dbReference type="PANTHER" id="PTHR43767">
    <property type="entry name" value="LONG-CHAIN-FATTY-ACID--COA LIGASE"/>
    <property type="match status" value="1"/>
</dbReference>
<dbReference type="InterPro" id="IPR000873">
    <property type="entry name" value="AMP-dep_synth/lig_dom"/>
</dbReference>
<dbReference type="RefSeq" id="WP_084912899.1">
    <property type="nucleotide sequence ID" value="NZ_CAUQAZ010000167.1"/>
</dbReference>
<dbReference type="InterPro" id="IPR025110">
    <property type="entry name" value="AMP-bd_C"/>
</dbReference>
<organism evidence="3 4">
    <name type="scientific">Rouxiella badensis</name>
    <dbReference type="NCBI Taxonomy" id="1646377"/>
    <lineage>
        <taxon>Bacteria</taxon>
        <taxon>Pseudomonadati</taxon>
        <taxon>Pseudomonadota</taxon>
        <taxon>Gammaproteobacteria</taxon>
        <taxon>Enterobacterales</taxon>
        <taxon>Yersiniaceae</taxon>
        <taxon>Rouxiella</taxon>
    </lineage>
</organism>
<dbReference type="GeneID" id="93564486"/>